<evidence type="ECO:0008006" key="3">
    <source>
        <dbReference type="Google" id="ProtNLM"/>
    </source>
</evidence>
<gene>
    <name evidence="1" type="ORF">RPE78_09660</name>
</gene>
<protein>
    <recommendedName>
        <fullName evidence="3">Tail fiber protein</fullName>
    </recommendedName>
</protein>
<keyword evidence="2" id="KW-1185">Reference proteome</keyword>
<evidence type="ECO:0000313" key="1">
    <source>
        <dbReference type="EMBL" id="WRY32963.1"/>
    </source>
</evidence>
<dbReference type="Proteomes" id="UP001623290">
    <property type="component" value="Chromosome"/>
</dbReference>
<dbReference type="RefSeq" id="WP_406720437.1">
    <property type="nucleotide sequence ID" value="NZ_CP135443.1"/>
</dbReference>
<name>A0ABZ1DXU0_9RHOB</name>
<sequence>MAKPTLTPAPNDPPILGSPTFAADAQGFLGWFPVMGQYMQDMGDWIETMIGDVPSENIAAFAHLTGAANKLPYFTGAGAMAMADLTADGRSLLSKSGVLGLNSAGLPVGSAVAQSKYDTTTGRFMKVNDAGLMGRAINANEIAANMDLNDAPSGVNIAFGVGSKNTPRVDLGDGTGMAGFLYTYEWNTGVKIQSIVATYPSPLVGRVYRRYFDQTNWGPWIPEYSAANATTYQSVDGVQPIFQRGSNSNGAYTLFLDGRMECTRTLTLSTVAPSNLSAVWTFPYAFAGGISFLNASPNMNSVNNTEPGLGGVGQCGMSNVTNSACTVSIWRMTGCPDFVSGNTISVRCKAEGYWK</sequence>
<accession>A0ABZ1DXU0</accession>
<organism evidence="1 2">
    <name type="scientific">Thioclava litoralis</name>
    <dbReference type="NCBI Taxonomy" id="3076557"/>
    <lineage>
        <taxon>Bacteria</taxon>
        <taxon>Pseudomonadati</taxon>
        <taxon>Pseudomonadota</taxon>
        <taxon>Alphaproteobacteria</taxon>
        <taxon>Rhodobacterales</taxon>
        <taxon>Paracoccaceae</taxon>
        <taxon>Thioclava</taxon>
    </lineage>
</organism>
<reference evidence="1 2" key="1">
    <citation type="submission" date="2023-09" db="EMBL/GenBank/DDBJ databases">
        <title>Thioclava shenzhenensis sp. nov., a multidrug resistant bacteria-antagonizing species isolated from coastal seawater.</title>
        <authorList>
            <person name="Long M."/>
        </authorList>
    </citation>
    <scope>NUCLEOTIDE SEQUENCE [LARGE SCALE GENOMIC DNA]</scope>
    <source>
        <strain evidence="1 2">FTW29</strain>
    </source>
</reference>
<evidence type="ECO:0000313" key="2">
    <source>
        <dbReference type="Proteomes" id="UP001623290"/>
    </source>
</evidence>
<proteinExistence type="predicted"/>
<dbReference type="EMBL" id="CP135443">
    <property type="protein sequence ID" value="WRY32963.1"/>
    <property type="molecule type" value="Genomic_DNA"/>
</dbReference>